<gene>
    <name evidence="4" type="primary">LOC104769884</name>
</gene>
<dbReference type="InterPro" id="IPR000270">
    <property type="entry name" value="PB1_dom"/>
</dbReference>
<dbReference type="PANTHER" id="PTHR31066:SF57">
    <property type="entry name" value="PROTEIN PAL OF QUIRKY"/>
    <property type="match status" value="1"/>
</dbReference>
<dbReference type="Proteomes" id="UP000694864">
    <property type="component" value="Chromosome 20"/>
</dbReference>
<feature type="compositionally biased region" description="Low complexity" evidence="1">
    <location>
        <begin position="1"/>
        <end position="12"/>
    </location>
</feature>
<protein>
    <submittedName>
        <fullName evidence="4">Uncharacterized protein LOC104769884</fullName>
    </submittedName>
</protein>
<dbReference type="InterPro" id="IPR053198">
    <property type="entry name" value="Gynoecium_Dev_Regulator"/>
</dbReference>
<reference evidence="4" key="2">
    <citation type="submission" date="2025-08" db="UniProtKB">
        <authorList>
            <consortium name="RefSeq"/>
        </authorList>
    </citation>
    <scope>IDENTIFICATION</scope>
    <source>
        <tissue evidence="4">Leaf</tissue>
    </source>
</reference>
<feature type="compositionally biased region" description="Polar residues" evidence="1">
    <location>
        <begin position="202"/>
        <end position="213"/>
    </location>
</feature>
<proteinExistence type="predicted"/>
<keyword evidence="3" id="KW-1185">Reference proteome</keyword>
<feature type="region of interest" description="Disordered" evidence="1">
    <location>
        <begin position="1"/>
        <end position="24"/>
    </location>
</feature>
<evidence type="ECO:0000259" key="2">
    <source>
        <dbReference type="SMART" id="SM00666"/>
    </source>
</evidence>
<dbReference type="PANTHER" id="PTHR31066">
    <property type="entry name" value="OS05G0427100 PROTEIN-RELATED"/>
    <property type="match status" value="1"/>
</dbReference>
<evidence type="ECO:0000313" key="3">
    <source>
        <dbReference type="Proteomes" id="UP000694864"/>
    </source>
</evidence>
<feature type="compositionally biased region" description="Low complexity" evidence="1">
    <location>
        <begin position="231"/>
        <end position="243"/>
    </location>
</feature>
<organism evidence="3 4">
    <name type="scientific">Camelina sativa</name>
    <name type="common">False flax</name>
    <name type="synonym">Myagrum sativum</name>
    <dbReference type="NCBI Taxonomy" id="90675"/>
    <lineage>
        <taxon>Eukaryota</taxon>
        <taxon>Viridiplantae</taxon>
        <taxon>Streptophyta</taxon>
        <taxon>Embryophyta</taxon>
        <taxon>Tracheophyta</taxon>
        <taxon>Spermatophyta</taxon>
        <taxon>Magnoliopsida</taxon>
        <taxon>eudicotyledons</taxon>
        <taxon>Gunneridae</taxon>
        <taxon>Pentapetalae</taxon>
        <taxon>rosids</taxon>
        <taxon>malvids</taxon>
        <taxon>Brassicales</taxon>
        <taxon>Brassicaceae</taxon>
        <taxon>Camelineae</taxon>
        <taxon>Camelina</taxon>
    </lineage>
</organism>
<feature type="region of interest" description="Disordered" evidence="1">
    <location>
        <begin position="230"/>
        <end position="265"/>
    </location>
</feature>
<feature type="region of interest" description="Disordered" evidence="1">
    <location>
        <begin position="201"/>
        <end position="220"/>
    </location>
</feature>
<dbReference type="SUPFAM" id="SSF54277">
    <property type="entry name" value="CAD &amp; PB1 domains"/>
    <property type="match status" value="1"/>
</dbReference>
<sequence length="501" mass="54669">MTTVSSTSAAVTEGGNVVTPRWKNKGRNGKLRVMCRHGGTIVSLPHTKSPRYVGGDTRIVAVPPSAETSFDSLVSHLKVTLGISYPFKVKYQLPDQELDSLISVETDEDVQIMMEEHGYLLTEFPIPQSRIRLFIFPSKSQSNDAGASQGDSAQCKAETDIDWLGIEEPKHVVHESTQPVLQHPKTDTWFVDALKSAEMMQTGRNNSESSGSGDVNGGICGQESMVLETKSSFGSTSSSVSSSNLPPIKSTDEDNTANSQVKFAPVDTVTSDNTAVTPISSHELPTHSHVLENKFEATHSHVMENKLSSNLYETGLNKPVPIPFSGYPPFMNQPQQQHIQVIYTGHPYIAGNSPMPLPATAYHHTNHPHYQLPPQPYPIYYIPVDQYSSRYVQAPPVNSGTILNSHQVDSPVVRTSSPLAPELSSHVYPPAKPVDSSVQTSSEAAPSTTCRDAFIYNTGVDDNDITRAQIYKTQPPAPKVPSQCQTKMLTEALGQLHTHNS</sequence>
<dbReference type="GeneID" id="104769884"/>
<feature type="domain" description="PB1" evidence="2">
    <location>
        <begin position="45"/>
        <end position="138"/>
    </location>
</feature>
<name>A0ABM0XXQ2_CAMSA</name>
<dbReference type="Pfam" id="PF00564">
    <property type="entry name" value="PB1"/>
    <property type="match status" value="1"/>
</dbReference>
<evidence type="ECO:0000256" key="1">
    <source>
        <dbReference type="SAM" id="MobiDB-lite"/>
    </source>
</evidence>
<dbReference type="RefSeq" id="XP_010492506.1">
    <property type="nucleotide sequence ID" value="XM_010494204.2"/>
</dbReference>
<dbReference type="CDD" id="cd06410">
    <property type="entry name" value="PB1_UP2"/>
    <property type="match status" value="1"/>
</dbReference>
<evidence type="ECO:0000313" key="4">
    <source>
        <dbReference type="RefSeq" id="XP_010492506.1"/>
    </source>
</evidence>
<reference evidence="3" key="1">
    <citation type="journal article" date="2014" name="Nat. Commun.">
        <title>The emerging biofuel crop Camelina sativa retains a highly undifferentiated hexaploid genome structure.</title>
        <authorList>
            <person name="Kagale S."/>
            <person name="Koh C."/>
            <person name="Nixon J."/>
            <person name="Bollina V."/>
            <person name="Clarke W.E."/>
            <person name="Tuteja R."/>
            <person name="Spillane C."/>
            <person name="Robinson S.J."/>
            <person name="Links M.G."/>
            <person name="Clarke C."/>
            <person name="Higgins E.E."/>
            <person name="Huebert T."/>
            <person name="Sharpe A.G."/>
            <person name="Parkin I.A."/>
        </authorList>
    </citation>
    <scope>NUCLEOTIDE SEQUENCE [LARGE SCALE GENOMIC DNA]</scope>
    <source>
        <strain evidence="3">cv. DH55</strain>
    </source>
</reference>
<dbReference type="SMART" id="SM00666">
    <property type="entry name" value="PB1"/>
    <property type="match status" value="1"/>
</dbReference>
<accession>A0ABM0XXQ2</accession>